<comment type="caution">
    <text evidence="4">The sequence shown here is derived from an EMBL/GenBank/DDBJ whole genome shotgun (WGS) entry which is preliminary data.</text>
</comment>
<evidence type="ECO:0000313" key="4">
    <source>
        <dbReference type="EMBL" id="HHP67644.1"/>
    </source>
</evidence>
<dbReference type="PANTHER" id="PTHR43204:SF1">
    <property type="entry name" value="ABC TRANSPORTER I FAMILY MEMBER 6, CHLOROPLASTIC"/>
    <property type="match status" value="1"/>
</dbReference>
<dbReference type="PROSITE" id="PS00211">
    <property type="entry name" value="ABC_TRANSPORTER_1"/>
    <property type="match status" value="1"/>
</dbReference>
<dbReference type="InterPro" id="IPR003439">
    <property type="entry name" value="ABC_transporter-like_ATP-bd"/>
</dbReference>
<dbReference type="InterPro" id="IPR027417">
    <property type="entry name" value="P-loop_NTPase"/>
</dbReference>
<proteinExistence type="predicted"/>
<dbReference type="AlphaFoldDB" id="A0A7J3XY72"/>
<accession>A0A7J3XY72</accession>
<dbReference type="EMBL" id="DRYK01000032">
    <property type="protein sequence ID" value="HHP67644.1"/>
    <property type="molecule type" value="Genomic_DNA"/>
</dbReference>
<gene>
    <name evidence="4" type="ORF">ENM60_02465</name>
</gene>
<protein>
    <submittedName>
        <fullName evidence="4">ATP-binding cassette domain-containing protein</fullName>
    </submittedName>
</protein>
<dbReference type="Gene3D" id="3.40.50.300">
    <property type="entry name" value="P-loop containing nucleotide triphosphate hydrolases"/>
    <property type="match status" value="1"/>
</dbReference>
<organism evidence="4">
    <name type="scientific">Thermogladius calderae</name>
    <dbReference type="NCBI Taxonomy" id="1200300"/>
    <lineage>
        <taxon>Archaea</taxon>
        <taxon>Thermoproteota</taxon>
        <taxon>Thermoprotei</taxon>
        <taxon>Desulfurococcales</taxon>
        <taxon>Desulfurococcaceae</taxon>
        <taxon>Thermogladius</taxon>
    </lineage>
</organism>
<name>A0A7J3XY72_9CREN</name>
<feature type="domain" description="ABC transporter" evidence="3">
    <location>
        <begin position="4"/>
        <end position="233"/>
    </location>
</feature>
<dbReference type="SUPFAM" id="SSF52540">
    <property type="entry name" value="P-loop containing nucleoside triphosphate hydrolases"/>
    <property type="match status" value="1"/>
</dbReference>
<dbReference type="InterPro" id="IPR003593">
    <property type="entry name" value="AAA+_ATPase"/>
</dbReference>
<evidence type="ECO:0000259" key="3">
    <source>
        <dbReference type="PROSITE" id="PS50893"/>
    </source>
</evidence>
<dbReference type="PANTHER" id="PTHR43204">
    <property type="entry name" value="ABC TRANSPORTER I FAMILY MEMBER 6, CHLOROPLASTIC"/>
    <property type="match status" value="1"/>
</dbReference>
<dbReference type="InterPro" id="IPR010230">
    <property type="entry name" value="FeS-cluster_ATPase_SufC"/>
</dbReference>
<dbReference type="GO" id="GO:0005524">
    <property type="term" value="F:ATP binding"/>
    <property type="evidence" value="ECO:0007669"/>
    <property type="project" value="UniProtKB-KW"/>
</dbReference>
<reference evidence="4" key="1">
    <citation type="journal article" date="2020" name="mSystems">
        <title>Genome- and Community-Level Interaction Insights into Carbon Utilization and Element Cycling Functions of Hydrothermarchaeota in Hydrothermal Sediment.</title>
        <authorList>
            <person name="Zhou Z."/>
            <person name="Liu Y."/>
            <person name="Xu W."/>
            <person name="Pan J."/>
            <person name="Luo Z.H."/>
            <person name="Li M."/>
        </authorList>
    </citation>
    <scope>NUCLEOTIDE SEQUENCE [LARGE SCALE GENOMIC DNA]</scope>
    <source>
        <strain evidence="4">SpSt-110</strain>
    </source>
</reference>
<dbReference type="Pfam" id="PF00005">
    <property type="entry name" value="ABC_tran"/>
    <property type="match status" value="1"/>
</dbReference>
<dbReference type="SMART" id="SM00382">
    <property type="entry name" value="AAA"/>
    <property type="match status" value="1"/>
</dbReference>
<evidence type="ECO:0000256" key="1">
    <source>
        <dbReference type="ARBA" id="ARBA00022741"/>
    </source>
</evidence>
<dbReference type="GO" id="GO:0016887">
    <property type="term" value="F:ATP hydrolysis activity"/>
    <property type="evidence" value="ECO:0007669"/>
    <property type="project" value="InterPro"/>
</dbReference>
<keyword evidence="2 4" id="KW-0067">ATP-binding</keyword>
<dbReference type="PROSITE" id="PS50893">
    <property type="entry name" value="ABC_TRANSPORTER_2"/>
    <property type="match status" value="1"/>
</dbReference>
<dbReference type="InterPro" id="IPR017871">
    <property type="entry name" value="ABC_transporter-like_CS"/>
</dbReference>
<sequence length="237" mass="25858">MKLLEVRDLTVEAGGRIIVADTNLEIDEGEVVYLLGPNGTGKTSLIRSIIGYPGYNVVKGRILLMGEDVTEMPMEYRVAKGLGLAHQIPPRLSGLKVKTLLEAICSRTKCDPEEVASATQIQHLLERDFGRSFSGGELKRVELATLLAMKPKISFIDEPDSGVDVDSVKLIADGIGRLMEVSSSILVITHTAMITKYIKPTRVCLMINKRVDYCGGPELLEEVFEHGFKGMAGGNQV</sequence>
<evidence type="ECO:0000256" key="2">
    <source>
        <dbReference type="ARBA" id="ARBA00022840"/>
    </source>
</evidence>
<keyword evidence="1" id="KW-0547">Nucleotide-binding</keyword>